<organism evidence="2 3">
    <name type="scientific">Nonomuraea longicatena</name>
    <dbReference type="NCBI Taxonomy" id="83682"/>
    <lineage>
        <taxon>Bacteria</taxon>
        <taxon>Bacillati</taxon>
        <taxon>Actinomycetota</taxon>
        <taxon>Actinomycetes</taxon>
        <taxon>Streptosporangiales</taxon>
        <taxon>Streptosporangiaceae</taxon>
        <taxon>Nonomuraea</taxon>
    </lineage>
</organism>
<evidence type="ECO:0008006" key="4">
    <source>
        <dbReference type="Google" id="ProtNLM"/>
    </source>
</evidence>
<feature type="chain" id="PRO_5046657547" description="Ricin B lectin domain-containing protein" evidence="1">
    <location>
        <begin position="18"/>
        <end position="165"/>
    </location>
</feature>
<reference evidence="3" key="1">
    <citation type="journal article" date="2019" name="Int. J. Syst. Evol. Microbiol.">
        <title>The Global Catalogue of Microorganisms (GCM) 10K type strain sequencing project: providing services to taxonomists for standard genome sequencing and annotation.</title>
        <authorList>
            <consortium name="The Broad Institute Genomics Platform"/>
            <consortium name="The Broad Institute Genome Sequencing Center for Infectious Disease"/>
            <person name="Wu L."/>
            <person name="Ma J."/>
        </authorList>
    </citation>
    <scope>NUCLEOTIDE SEQUENCE [LARGE SCALE GENOMIC DNA]</scope>
    <source>
        <strain evidence="3">JCM 11136</strain>
    </source>
</reference>
<proteinExistence type="predicted"/>
<evidence type="ECO:0000256" key="1">
    <source>
        <dbReference type="SAM" id="SignalP"/>
    </source>
</evidence>
<dbReference type="Gene3D" id="2.80.10.50">
    <property type="match status" value="1"/>
</dbReference>
<gene>
    <name evidence="2" type="ORF">GCM10009560_57700</name>
</gene>
<feature type="signal peptide" evidence="1">
    <location>
        <begin position="1"/>
        <end position="17"/>
    </location>
</feature>
<protein>
    <recommendedName>
        <fullName evidence="4">Ricin B lectin domain-containing protein</fullName>
    </recommendedName>
</protein>
<keyword evidence="3" id="KW-1185">Reference proteome</keyword>
<accession>A0ABP4B026</accession>
<comment type="caution">
    <text evidence="2">The sequence shown here is derived from an EMBL/GenBank/DDBJ whole genome shotgun (WGS) entry which is preliminary data.</text>
</comment>
<keyword evidence="1" id="KW-0732">Signal</keyword>
<evidence type="ECO:0000313" key="3">
    <source>
        <dbReference type="Proteomes" id="UP001501578"/>
    </source>
</evidence>
<dbReference type="Proteomes" id="UP001501578">
    <property type="component" value="Unassembled WGS sequence"/>
</dbReference>
<dbReference type="RefSeq" id="WP_343953235.1">
    <property type="nucleotide sequence ID" value="NZ_BAAAHQ010000035.1"/>
</dbReference>
<dbReference type="EMBL" id="BAAAHQ010000035">
    <property type="protein sequence ID" value="GAA0943933.1"/>
    <property type="molecule type" value="Genomic_DNA"/>
</dbReference>
<dbReference type="SUPFAM" id="SSF50370">
    <property type="entry name" value="Ricin B-like lectins"/>
    <property type="match status" value="1"/>
</dbReference>
<name>A0ABP4B026_9ACTN</name>
<dbReference type="CDD" id="cd23714">
    <property type="entry name" value="beta-trefoil_Ricin_MtaL"/>
    <property type="match status" value="1"/>
</dbReference>
<dbReference type="InterPro" id="IPR035992">
    <property type="entry name" value="Ricin_B-like_lectins"/>
</dbReference>
<evidence type="ECO:0000313" key="2">
    <source>
        <dbReference type="EMBL" id="GAA0943933.1"/>
    </source>
</evidence>
<sequence>MTSLLLGSWVVSGLAAAATARTPAPAPEAGTYRITSVASDTSLRAYRAGEAVFVSSTRENPGPFELWEIARTGNGYTIKNVGLGLVGQPGYAEVRQTSAGDPVVTGDTPTTWSIEAAGGGTHVIKVPAEDLLWNVEPPVVPRGDVRLRQANGSDVQRWRLTPVSG</sequence>